<sequence>MGFMQAGFDVVWTNEIEPAFAEFYRQGITSWKRKQKLLSKEQECSISNTNSIKEITLDTIVSEAFGSEIPDLFGVIGGPPCQDFSINGNLEGFKGERGSLTDTYLCKILELNPSFFVMENVTGLIRVKKSAKHFLELLDVMSEDYLIDWEILNSLEYGVPQSRERIFVVGLNRKHFDLSSIQVDLRGKWFPFHEKQKYINPHKQYKWPAAIAFGKKDIEKPQDIPLQLCLESCLVPKDKEPIIANAGEYFNLLGDKRRFSAIQEGETNRPSFKRLHRYKYSPTACYGNNEVHLHPYQHRRLSVREALRIQGVDDSYVLTTPNILSKKFKMIGNGVPVPLAKAVAETLKDFLKNLKQNGLNGK</sequence>
<dbReference type="PRINTS" id="PR00105">
    <property type="entry name" value="C5METTRFRASE"/>
</dbReference>
<keyword evidence="2 5" id="KW-0489">Methyltransferase</keyword>
<dbReference type="EMBL" id="VSSQ01000427">
    <property type="protein sequence ID" value="MPL94418.1"/>
    <property type="molecule type" value="Genomic_DNA"/>
</dbReference>
<dbReference type="InterPro" id="IPR001525">
    <property type="entry name" value="C5_MeTfrase"/>
</dbReference>
<dbReference type="PANTHER" id="PTHR10629:SF52">
    <property type="entry name" value="DNA (CYTOSINE-5)-METHYLTRANSFERASE 1"/>
    <property type="match status" value="1"/>
</dbReference>
<dbReference type="PANTHER" id="PTHR10629">
    <property type="entry name" value="CYTOSINE-SPECIFIC METHYLTRANSFERASE"/>
    <property type="match status" value="1"/>
</dbReference>
<dbReference type="PROSITE" id="PS51679">
    <property type="entry name" value="SAM_MT_C5"/>
    <property type="match status" value="1"/>
</dbReference>
<protein>
    <recommendedName>
        <fullName evidence="1">DNA (cytosine-5-)-methyltransferase</fullName>
        <ecNumber evidence="1">2.1.1.37</ecNumber>
    </recommendedName>
</protein>
<dbReference type="GO" id="GO:0005634">
    <property type="term" value="C:nucleus"/>
    <property type="evidence" value="ECO:0007669"/>
    <property type="project" value="TreeGrafter"/>
</dbReference>
<dbReference type="Pfam" id="PF00145">
    <property type="entry name" value="DNA_methylase"/>
    <property type="match status" value="1"/>
</dbReference>
<dbReference type="EC" id="2.1.1.37" evidence="1"/>
<dbReference type="GO" id="GO:0003677">
    <property type="term" value="F:DNA binding"/>
    <property type="evidence" value="ECO:0007669"/>
    <property type="project" value="TreeGrafter"/>
</dbReference>
<name>A0A644VSS4_9ZZZZ</name>
<keyword evidence="3 5" id="KW-0808">Transferase</keyword>
<reference evidence="5" key="1">
    <citation type="submission" date="2019-08" db="EMBL/GenBank/DDBJ databases">
        <authorList>
            <person name="Kucharzyk K."/>
            <person name="Murdoch R.W."/>
            <person name="Higgins S."/>
            <person name="Loffler F."/>
        </authorList>
    </citation>
    <scope>NUCLEOTIDE SEQUENCE</scope>
</reference>
<evidence type="ECO:0000256" key="1">
    <source>
        <dbReference type="ARBA" id="ARBA00011975"/>
    </source>
</evidence>
<dbReference type="GO" id="GO:0003886">
    <property type="term" value="F:DNA (cytosine-5-)-methyltransferase activity"/>
    <property type="evidence" value="ECO:0007669"/>
    <property type="project" value="UniProtKB-EC"/>
</dbReference>
<evidence type="ECO:0000313" key="5">
    <source>
        <dbReference type="EMBL" id="MPL94418.1"/>
    </source>
</evidence>
<dbReference type="SUPFAM" id="SSF53335">
    <property type="entry name" value="S-adenosyl-L-methionine-dependent methyltransferases"/>
    <property type="match status" value="1"/>
</dbReference>
<dbReference type="AlphaFoldDB" id="A0A644VSS4"/>
<dbReference type="GO" id="GO:0032259">
    <property type="term" value="P:methylation"/>
    <property type="evidence" value="ECO:0007669"/>
    <property type="project" value="UniProtKB-KW"/>
</dbReference>
<evidence type="ECO:0000256" key="4">
    <source>
        <dbReference type="ARBA" id="ARBA00022691"/>
    </source>
</evidence>
<proteinExistence type="predicted"/>
<dbReference type="InterPro" id="IPR029063">
    <property type="entry name" value="SAM-dependent_MTases_sf"/>
</dbReference>
<organism evidence="5">
    <name type="scientific">bioreactor metagenome</name>
    <dbReference type="NCBI Taxonomy" id="1076179"/>
    <lineage>
        <taxon>unclassified sequences</taxon>
        <taxon>metagenomes</taxon>
        <taxon>ecological metagenomes</taxon>
    </lineage>
</organism>
<dbReference type="Gene3D" id="3.40.50.150">
    <property type="entry name" value="Vaccinia Virus protein VP39"/>
    <property type="match status" value="1"/>
</dbReference>
<dbReference type="NCBIfam" id="TIGR00675">
    <property type="entry name" value="dcm"/>
    <property type="match status" value="1"/>
</dbReference>
<dbReference type="GO" id="GO:0044027">
    <property type="term" value="P:negative regulation of gene expression via chromosomal CpG island methylation"/>
    <property type="evidence" value="ECO:0007669"/>
    <property type="project" value="TreeGrafter"/>
</dbReference>
<dbReference type="Gene3D" id="3.90.120.10">
    <property type="entry name" value="DNA Methylase, subunit A, domain 2"/>
    <property type="match status" value="1"/>
</dbReference>
<accession>A0A644VSS4</accession>
<evidence type="ECO:0000256" key="2">
    <source>
        <dbReference type="ARBA" id="ARBA00022603"/>
    </source>
</evidence>
<comment type="caution">
    <text evidence="5">The sequence shown here is derived from an EMBL/GenBank/DDBJ whole genome shotgun (WGS) entry which is preliminary data.</text>
</comment>
<gene>
    <name evidence="5" type="primary">haeIIIM_2</name>
    <name evidence="5" type="ORF">SDC9_40571</name>
</gene>
<evidence type="ECO:0000256" key="3">
    <source>
        <dbReference type="ARBA" id="ARBA00022679"/>
    </source>
</evidence>
<keyword evidence="4" id="KW-0949">S-adenosyl-L-methionine</keyword>
<dbReference type="InterPro" id="IPR050390">
    <property type="entry name" value="C5-Methyltransferase"/>
</dbReference>